<evidence type="ECO:0000256" key="3">
    <source>
        <dbReference type="ARBA" id="ARBA00022989"/>
    </source>
</evidence>
<gene>
    <name evidence="8" type="ORF">AOQ84DRAFT_386988</name>
</gene>
<feature type="transmembrane region" description="Helical" evidence="6">
    <location>
        <begin position="104"/>
        <end position="120"/>
    </location>
</feature>
<protein>
    <recommendedName>
        <fullName evidence="7">Rhodopsin domain-containing protein</fullName>
    </recommendedName>
</protein>
<dbReference type="EMBL" id="KV749094">
    <property type="protein sequence ID" value="OCL11210.1"/>
    <property type="molecule type" value="Genomic_DNA"/>
</dbReference>
<accession>A0A8E2JVH5</accession>
<dbReference type="GO" id="GO:0016020">
    <property type="term" value="C:membrane"/>
    <property type="evidence" value="ECO:0007669"/>
    <property type="project" value="UniProtKB-SubCell"/>
</dbReference>
<evidence type="ECO:0000256" key="5">
    <source>
        <dbReference type="ARBA" id="ARBA00038359"/>
    </source>
</evidence>
<dbReference type="OrthoDB" id="3903189at2759"/>
<dbReference type="Proteomes" id="UP000250140">
    <property type="component" value="Unassembled WGS sequence"/>
</dbReference>
<evidence type="ECO:0000259" key="7">
    <source>
        <dbReference type="Pfam" id="PF20684"/>
    </source>
</evidence>
<dbReference type="AlphaFoldDB" id="A0A8E2JVH5"/>
<reference evidence="8 9" key="1">
    <citation type="journal article" date="2016" name="Nat. Commun.">
        <title>Ectomycorrhizal ecology is imprinted in the genome of the dominant symbiotic fungus Cenococcum geophilum.</title>
        <authorList>
            <consortium name="DOE Joint Genome Institute"/>
            <person name="Peter M."/>
            <person name="Kohler A."/>
            <person name="Ohm R.A."/>
            <person name="Kuo A."/>
            <person name="Krutzmann J."/>
            <person name="Morin E."/>
            <person name="Arend M."/>
            <person name="Barry K.W."/>
            <person name="Binder M."/>
            <person name="Choi C."/>
            <person name="Clum A."/>
            <person name="Copeland A."/>
            <person name="Grisel N."/>
            <person name="Haridas S."/>
            <person name="Kipfer T."/>
            <person name="LaButti K."/>
            <person name="Lindquist E."/>
            <person name="Lipzen A."/>
            <person name="Maire R."/>
            <person name="Meier B."/>
            <person name="Mihaltcheva S."/>
            <person name="Molinier V."/>
            <person name="Murat C."/>
            <person name="Poggeler S."/>
            <person name="Quandt C.A."/>
            <person name="Sperisen C."/>
            <person name="Tritt A."/>
            <person name="Tisserant E."/>
            <person name="Crous P.W."/>
            <person name="Henrissat B."/>
            <person name="Nehls U."/>
            <person name="Egli S."/>
            <person name="Spatafora J.W."/>
            <person name="Grigoriev I.V."/>
            <person name="Martin F.M."/>
        </authorList>
    </citation>
    <scope>NUCLEOTIDE SEQUENCE [LARGE SCALE GENOMIC DNA]</scope>
    <source>
        <strain evidence="8 9">CBS 207.34</strain>
    </source>
</reference>
<keyword evidence="3 6" id="KW-1133">Transmembrane helix</keyword>
<feature type="domain" description="Rhodopsin" evidence="7">
    <location>
        <begin position="29"/>
        <end position="269"/>
    </location>
</feature>
<feature type="transmembrane region" description="Helical" evidence="6">
    <location>
        <begin position="16"/>
        <end position="32"/>
    </location>
</feature>
<feature type="transmembrane region" description="Helical" evidence="6">
    <location>
        <begin position="132"/>
        <end position="152"/>
    </location>
</feature>
<name>A0A8E2JVH5_9PEZI</name>
<comment type="similarity">
    <text evidence="5">Belongs to the SAT4 family.</text>
</comment>
<feature type="transmembrane region" description="Helical" evidence="6">
    <location>
        <begin position="247"/>
        <end position="268"/>
    </location>
</feature>
<sequence length="404" mass="45078">MSTSASFNHEFATETWTLYGVGMLLISVRLAARARRLGIKHLQANDWVMLTVIPWYTLLVVSCNQIIFGGGSNYMTPDEIAALTPEIREARISGSKWVLLSEEVMVLTIWTCKVCMLLIYRRLTEGLRQATLINGVFIYVILGFVATQIAFFTTCRPFSGYWSVPAISDQCWSYYNFEIVEGVFNVSSDCFVLLIAIPLLIRVRLPVQQKVALVTVFGMGGFVIAAAILTKVYSLVPYLVSYTYLNWYFREASVSVYVANLPALWGIIRDTFPAVGYWGYPNTSYSGSTQVDSGRPRYGGARSNGTVDGKDDLQMYHRMGSAVTNTERDEDAIEQYQSQEHIVPPQQSLRPSASSGRLAINKDVEFTVSEDTDIEDRAAVMPHVQGYPAVSNYKSDITAGTSHK</sequence>
<keyword evidence="2 6" id="KW-0812">Transmembrane</keyword>
<organism evidence="8 9">
    <name type="scientific">Glonium stellatum</name>
    <dbReference type="NCBI Taxonomy" id="574774"/>
    <lineage>
        <taxon>Eukaryota</taxon>
        <taxon>Fungi</taxon>
        <taxon>Dikarya</taxon>
        <taxon>Ascomycota</taxon>
        <taxon>Pezizomycotina</taxon>
        <taxon>Dothideomycetes</taxon>
        <taxon>Pleosporomycetidae</taxon>
        <taxon>Gloniales</taxon>
        <taxon>Gloniaceae</taxon>
        <taxon>Glonium</taxon>
    </lineage>
</organism>
<comment type="subcellular location">
    <subcellularLocation>
        <location evidence="1">Membrane</location>
        <topology evidence="1">Multi-pass membrane protein</topology>
    </subcellularLocation>
</comment>
<feature type="transmembrane region" description="Helical" evidence="6">
    <location>
        <begin position="182"/>
        <end position="201"/>
    </location>
</feature>
<keyword evidence="4 6" id="KW-0472">Membrane</keyword>
<dbReference type="Pfam" id="PF20684">
    <property type="entry name" value="Fung_rhodopsin"/>
    <property type="match status" value="1"/>
</dbReference>
<dbReference type="InterPro" id="IPR052337">
    <property type="entry name" value="SAT4-like"/>
</dbReference>
<keyword evidence="9" id="KW-1185">Reference proteome</keyword>
<proteinExistence type="inferred from homology"/>
<feature type="transmembrane region" description="Helical" evidence="6">
    <location>
        <begin position="213"/>
        <end position="235"/>
    </location>
</feature>
<evidence type="ECO:0000256" key="1">
    <source>
        <dbReference type="ARBA" id="ARBA00004141"/>
    </source>
</evidence>
<evidence type="ECO:0000313" key="9">
    <source>
        <dbReference type="Proteomes" id="UP000250140"/>
    </source>
</evidence>
<feature type="transmembrane region" description="Helical" evidence="6">
    <location>
        <begin position="44"/>
        <end position="68"/>
    </location>
</feature>
<evidence type="ECO:0000313" key="8">
    <source>
        <dbReference type="EMBL" id="OCL11210.1"/>
    </source>
</evidence>
<evidence type="ECO:0000256" key="4">
    <source>
        <dbReference type="ARBA" id="ARBA00023136"/>
    </source>
</evidence>
<evidence type="ECO:0000256" key="6">
    <source>
        <dbReference type="SAM" id="Phobius"/>
    </source>
</evidence>
<dbReference type="InterPro" id="IPR049326">
    <property type="entry name" value="Rhodopsin_dom_fungi"/>
</dbReference>
<evidence type="ECO:0000256" key="2">
    <source>
        <dbReference type="ARBA" id="ARBA00022692"/>
    </source>
</evidence>
<dbReference type="PANTHER" id="PTHR33048">
    <property type="entry name" value="PTH11-LIKE INTEGRAL MEMBRANE PROTEIN (AFU_ORTHOLOGUE AFUA_5G11245)"/>
    <property type="match status" value="1"/>
</dbReference>
<dbReference type="PANTHER" id="PTHR33048:SF149">
    <property type="entry name" value="UBID FAMILY DECARBOXYLASE"/>
    <property type="match status" value="1"/>
</dbReference>